<dbReference type="Pfam" id="PF08240">
    <property type="entry name" value="ADH_N"/>
    <property type="match status" value="1"/>
</dbReference>
<dbReference type="FunFam" id="3.40.50.720:FF:000039">
    <property type="entry name" value="Alcohol dehydrogenase AdhP"/>
    <property type="match status" value="1"/>
</dbReference>
<dbReference type="InterPro" id="IPR011032">
    <property type="entry name" value="GroES-like_sf"/>
</dbReference>
<accession>A0A8T9CFF6</accession>
<keyword evidence="3 7" id="KW-0479">Metal-binding</keyword>
<sequence>MESRLDHKFNINLNGDKTAVFDIPKMGKAAIVINEGPGYSVEVTEVPVPEPAPDQLLLRLNATGICHSDIHFMKNDWKNRKMSQFGVRSPGHEGAGIVVKIGSDAGDRWKLGDRVGLKPLWNTCGSCELCLGDLEAYCAKSQFTGLLQAGSYQQYVLSPARYTTRIPEGVDDFIAAPLMCSGVTVYRALVEARLKPNDWAVILGAGGGVGIQGIQLAKAMGLRPIAVDSGDKKRVLCMAMGAEKYVDFAKSSDVSKDVVSIADGIGAHGVFVIAPQAYHIAIDVVGKRIGATICCLGLPPAGSNPLTISPSLLAHRNLKITGSLAGSMKDTDETLEFARR</sequence>
<organism evidence="9 10">
    <name type="scientific">Lachnellula suecica</name>
    <dbReference type="NCBI Taxonomy" id="602035"/>
    <lineage>
        <taxon>Eukaryota</taxon>
        <taxon>Fungi</taxon>
        <taxon>Dikarya</taxon>
        <taxon>Ascomycota</taxon>
        <taxon>Pezizomycotina</taxon>
        <taxon>Leotiomycetes</taxon>
        <taxon>Helotiales</taxon>
        <taxon>Lachnaceae</taxon>
        <taxon>Lachnellula</taxon>
    </lineage>
</organism>
<dbReference type="Proteomes" id="UP000469558">
    <property type="component" value="Unassembled WGS sequence"/>
</dbReference>
<keyword evidence="4 7" id="KW-0862">Zinc</keyword>
<dbReference type="GO" id="GO:0005737">
    <property type="term" value="C:cytoplasm"/>
    <property type="evidence" value="ECO:0007669"/>
    <property type="project" value="TreeGrafter"/>
</dbReference>
<evidence type="ECO:0000256" key="7">
    <source>
        <dbReference type="RuleBase" id="RU361277"/>
    </source>
</evidence>
<gene>
    <name evidence="9" type="primary">adh-1_1</name>
    <name evidence="9" type="ORF">LSUE1_G001641</name>
</gene>
<proteinExistence type="inferred from homology"/>
<dbReference type="PANTHER" id="PTHR42940">
    <property type="entry name" value="ALCOHOL DEHYDROGENASE 1-RELATED"/>
    <property type="match status" value="1"/>
</dbReference>
<dbReference type="OrthoDB" id="1879366at2759"/>
<dbReference type="InterPro" id="IPR002328">
    <property type="entry name" value="ADH_Zn_CS"/>
</dbReference>
<comment type="cofactor">
    <cofactor evidence="1 7">
        <name>Zn(2+)</name>
        <dbReference type="ChEBI" id="CHEBI:29105"/>
    </cofactor>
</comment>
<evidence type="ECO:0000256" key="5">
    <source>
        <dbReference type="ARBA" id="ARBA00023002"/>
    </source>
</evidence>
<evidence type="ECO:0000256" key="1">
    <source>
        <dbReference type="ARBA" id="ARBA00001947"/>
    </source>
</evidence>
<dbReference type="GO" id="GO:0008270">
    <property type="term" value="F:zinc ion binding"/>
    <property type="evidence" value="ECO:0007669"/>
    <property type="project" value="InterPro"/>
</dbReference>
<dbReference type="InterPro" id="IPR013154">
    <property type="entry name" value="ADH-like_N"/>
</dbReference>
<comment type="caution">
    <text evidence="9">The sequence shown here is derived from an EMBL/GenBank/DDBJ whole genome shotgun (WGS) entry which is preliminary data.</text>
</comment>
<feature type="domain" description="Enoyl reductase (ER)" evidence="8">
    <location>
        <begin position="36"/>
        <end position="294"/>
    </location>
</feature>
<comment type="similarity">
    <text evidence="2 7">Belongs to the zinc-containing alcohol dehydrogenase family.</text>
</comment>
<dbReference type="CDD" id="cd08297">
    <property type="entry name" value="CAD3"/>
    <property type="match status" value="1"/>
</dbReference>
<dbReference type="Gene3D" id="3.40.50.720">
    <property type="entry name" value="NAD(P)-binding Rossmann-like Domain"/>
    <property type="match status" value="1"/>
</dbReference>
<dbReference type="SUPFAM" id="SSF50129">
    <property type="entry name" value="GroES-like"/>
    <property type="match status" value="1"/>
</dbReference>
<dbReference type="SUPFAM" id="SSF51735">
    <property type="entry name" value="NAD(P)-binding Rossmann-fold domains"/>
    <property type="match status" value="1"/>
</dbReference>
<evidence type="ECO:0000256" key="6">
    <source>
        <dbReference type="ARBA" id="ARBA00023027"/>
    </source>
</evidence>
<dbReference type="GO" id="GO:0004022">
    <property type="term" value="F:alcohol dehydrogenase (NAD+) activity"/>
    <property type="evidence" value="ECO:0007669"/>
    <property type="project" value="TreeGrafter"/>
</dbReference>
<evidence type="ECO:0000256" key="2">
    <source>
        <dbReference type="ARBA" id="ARBA00008072"/>
    </source>
</evidence>
<dbReference type="InterPro" id="IPR013149">
    <property type="entry name" value="ADH-like_C"/>
</dbReference>
<dbReference type="Pfam" id="PF00107">
    <property type="entry name" value="ADH_zinc_N"/>
    <property type="match status" value="1"/>
</dbReference>
<dbReference type="EMBL" id="QGMK01000136">
    <property type="protein sequence ID" value="TVY83946.1"/>
    <property type="molecule type" value="Genomic_DNA"/>
</dbReference>
<evidence type="ECO:0000259" key="8">
    <source>
        <dbReference type="SMART" id="SM00829"/>
    </source>
</evidence>
<evidence type="ECO:0000313" key="9">
    <source>
        <dbReference type="EMBL" id="TVY83946.1"/>
    </source>
</evidence>
<keyword evidence="5" id="KW-0560">Oxidoreductase</keyword>
<reference evidence="9 10" key="1">
    <citation type="submission" date="2018-05" db="EMBL/GenBank/DDBJ databases">
        <title>Genome sequencing and assembly of the regulated plant pathogen Lachnellula willkommii and related sister species for the development of diagnostic species identification markers.</title>
        <authorList>
            <person name="Giroux E."/>
            <person name="Bilodeau G."/>
        </authorList>
    </citation>
    <scope>NUCLEOTIDE SEQUENCE [LARGE SCALE GENOMIC DNA]</scope>
    <source>
        <strain evidence="9 10">CBS 268.59</strain>
    </source>
</reference>
<dbReference type="Gene3D" id="3.90.180.10">
    <property type="entry name" value="Medium-chain alcohol dehydrogenases, catalytic domain"/>
    <property type="match status" value="1"/>
</dbReference>
<keyword evidence="10" id="KW-1185">Reference proteome</keyword>
<evidence type="ECO:0000256" key="4">
    <source>
        <dbReference type="ARBA" id="ARBA00022833"/>
    </source>
</evidence>
<feature type="non-terminal residue" evidence="9">
    <location>
        <position position="1"/>
    </location>
</feature>
<protein>
    <submittedName>
        <fullName evidence="9">Alcohol dehydrogenase</fullName>
    </submittedName>
</protein>
<name>A0A8T9CFF6_9HELO</name>
<evidence type="ECO:0000313" key="10">
    <source>
        <dbReference type="Proteomes" id="UP000469558"/>
    </source>
</evidence>
<dbReference type="InterPro" id="IPR036291">
    <property type="entry name" value="NAD(P)-bd_dom_sf"/>
</dbReference>
<dbReference type="PANTHER" id="PTHR42940:SF1">
    <property type="entry name" value="ENOYL REDUCTASE (ER) DOMAIN-CONTAINING PROTEIN"/>
    <property type="match status" value="1"/>
</dbReference>
<evidence type="ECO:0000256" key="3">
    <source>
        <dbReference type="ARBA" id="ARBA00022723"/>
    </source>
</evidence>
<dbReference type="SMART" id="SM00829">
    <property type="entry name" value="PKS_ER"/>
    <property type="match status" value="1"/>
</dbReference>
<dbReference type="PROSITE" id="PS00059">
    <property type="entry name" value="ADH_ZINC"/>
    <property type="match status" value="1"/>
</dbReference>
<keyword evidence="6" id="KW-0520">NAD</keyword>
<dbReference type="InterPro" id="IPR020843">
    <property type="entry name" value="ER"/>
</dbReference>
<dbReference type="AlphaFoldDB" id="A0A8T9CFF6"/>